<name>A0ABW5KMX3_9SPHI</name>
<accession>A0ABW5KMX3</accession>
<protein>
    <recommendedName>
        <fullName evidence="5">HTH luxR-type domain-containing protein</fullName>
    </recommendedName>
</protein>
<keyword evidence="2" id="KW-1133">Transmembrane helix</keyword>
<dbReference type="Proteomes" id="UP001597545">
    <property type="component" value="Unassembled WGS sequence"/>
</dbReference>
<dbReference type="SUPFAM" id="SSF46894">
    <property type="entry name" value="C-terminal effector domain of the bipartite response regulators"/>
    <property type="match status" value="1"/>
</dbReference>
<dbReference type="InterPro" id="IPR016032">
    <property type="entry name" value="Sig_transdc_resp-reg_C-effctor"/>
</dbReference>
<keyword evidence="2" id="KW-0472">Membrane</keyword>
<proteinExistence type="predicted"/>
<dbReference type="EMBL" id="JBHULR010000020">
    <property type="protein sequence ID" value="MFD2549688.1"/>
    <property type="molecule type" value="Genomic_DNA"/>
</dbReference>
<evidence type="ECO:0000256" key="2">
    <source>
        <dbReference type="SAM" id="Phobius"/>
    </source>
</evidence>
<keyword evidence="4" id="KW-1185">Reference proteome</keyword>
<evidence type="ECO:0008006" key="5">
    <source>
        <dbReference type="Google" id="ProtNLM"/>
    </source>
</evidence>
<comment type="caution">
    <text evidence="3">The sequence shown here is derived from an EMBL/GenBank/DDBJ whole genome shotgun (WGS) entry which is preliminary data.</text>
</comment>
<keyword evidence="1" id="KW-0175">Coiled coil</keyword>
<feature type="coiled-coil region" evidence="1">
    <location>
        <begin position="428"/>
        <end position="480"/>
    </location>
</feature>
<keyword evidence="2" id="KW-0812">Transmembrane</keyword>
<sequence>MMVQAKGRSVSIMLLGMICWFSMARNGIAQTWNTRVANILDSVERLQFANKPNEALALLAVEIQQKTHTGDDLSYLYAHQSGILVSEDSLVAGKKKLDLSMAYAQSRKAKAVAFRASAFLNNYLDKPGDAIRDALHGLTYIDNGMTDLDTEYHLNYILYSAYSKWDNRPNMEKYIRKCMNIAHALQKPNLLANANNGLASMYTTTFKERRQTSTRDSIYACLRRSFLIQRNHRNAVSGNTYAITCVNLANYFLEYAEGPVENRKKKANIYLTIVEDLLKKKQASPEKWINIYGIKSDFAKKEGDTRLAEELLQQALNVVQKSEQPLYKQEHRLFQALGEAAFAKGDYRSAYTFQRRSESLQQKIVDQEQLLYAQKLEIQYETDKKNEQVAYLTEIADFRRRQNFLYGGIAIALLLSSIGLFTTYHFRLRYAQEREKKMEREKEDAKRRAFLQVQIEKEEQARLKAEQELLEWKRQQLEKEALANSLLLEQKNEMLKQIHASLKGSNPAQVNKLFKEDLLHTATFEDIKQQIQKLHPNFFNQLTAHAVQKLTGLDLKYCAYIHLKMNTKQIAQALHIEPQSVRMFKYRLKQKLGLSKESDLDDFIQKIGL</sequence>
<reference evidence="4" key="1">
    <citation type="journal article" date="2019" name="Int. J. Syst. Evol. Microbiol.">
        <title>The Global Catalogue of Microorganisms (GCM) 10K type strain sequencing project: providing services to taxonomists for standard genome sequencing and annotation.</title>
        <authorList>
            <consortium name="The Broad Institute Genomics Platform"/>
            <consortium name="The Broad Institute Genome Sequencing Center for Infectious Disease"/>
            <person name="Wu L."/>
            <person name="Ma J."/>
        </authorList>
    </citation>
    <scope>NUCLEOTIDE SEQUENCE [LARGE SCALE GENOMIC DNA]</scope>
    <source>
        <strain evidence="4">KCTC 42662</strain>
    </source>
</reference>
<evidence type="ECO:0000313" key="4">
    <source>
        <dbReference type="Proteomes" id="UP001597545"/>
    </source>
</evidence>
<evidence type="ECO:0000313" key="3">
    <source>
        <dbReference type="EMBL" id="MFD2549688.1"/>
    </source>
</evidence>
<feature type="transmembrane region" description="Helical" evidence="2">
    <location>
        <begin position="404"/>
        <end position="426"/>
    </location>
</feature>
<dbReference type="Gene3D" id="1.10.10.10">
    <property type="entry name" value="Winged helix-like DNA-binding domain superfamily/Winged helix DNA-binding domain"/>
    <property type="match status" value="1"/>
</dbReference>
<gene>
    <name evidence="3" type="ORF">ACFSR5_18735</name>
</gene>
<dbReference type="InterPro" id="IPR036388">
    <property type="entry name" value="WH-like_DNA-bd_sf"/>
</dbReference>
<dbReference type="RefSeq" id="WP_380906008.1">
    <property type="nucleotide sequence ID" value="NZ_JBHUEG010000019.1"/>
</dbReference>
<organism evidence="3 4">
    <name type="scientific">Sphingobacterium suaedae</name>
    <dbReference type="NCBI Taxonomy" id="1686402"/>
    <lineage>
        <taxon>Bacteria</taxon>
        <taxon>Pseudomonadati</taxon>
        <taxon>Bacteroidota</taxon>
        <taxon>Sphingobacteriia</taxon>
        <taxon>Sphingobacteriales</taxon>
        <taxon>Sphingobacteriaceae</taxon>
        <taxon>Sphingobacterium</taxon>
    </lineage>
</organism>
<evidence type="ECO:0000256" key="1">
    <source>
        <dbReference type="SAM" id="Coils"/>
    </source>
</evidence>